<dbReference type="EMBL" id="JBHUIG010000003">
    <property type="protein sequence ID" value="MFD2317474.1"/>
    <property type="molecule type" value="Genomic_DNA"/>
</dbReference>
<feature type="non-terminal residue" evidence="1">
    <location>
        <position position="1"/>
    </location>
</feature>
<reference evidence="2" key="1">
    <citation type="journal article" date="2019" name="Int. J. Syst. Evol. Microbiol.">
        <title>The Global Catalogue of Microorganisms (GCM) 10K type strain sequencing project: providing services to taxonomists for standard genome sequencing and annotation.</title>
        <authorList>
            <consortium name="The Broad Institute Genomics Platform"/>
            <consortium name="The Broad Institute Genome Sequencing Center for Infectious Disease"/>
            <person name="Wu L."/>
            <person name="Ma J."/>
        </authorList>
    </citation>
    <scope>NUCLEOTIDE SEQUENCE [LARGE SCALE GENOMIC DNA]</scope>
    <source>
        <strain evidence="2">CCUG 62793</strain>
    </source>
</reference>
<gene>
    <name evidence="1" type="ORF">ACFSPV_02040</name>
</gene>
<evidence type="ECO:0000313" key="1">
    <source>
        <dbReference type="EMBL" id="MFD2317474.1"/>
    </source>
</evidence>
<dbReference type="Gene3D" id="3.40.50.1820">
    <property type="entry name" value="alpha/beta hydrolase"/>
    <property type="match status" value="1"/>
</dbReference>
<organism evidence="1 2">
    <name type="scientific">Delftia deserti</name>
    <dbReference type="NCBI Taxonomy" id="1651218"/>
    <lineage>
        <taxon>Bacteria</taxon>
        <taxon>Pseudomonadati</taxon>
        <taxon>Pseudomonadota</taxon>
        <taxon>Betaproteobacteria</taxon>
        <taxon>Burkholderiales</taxon>
        <taxon>Comamonadaceae</taxon>
        <taxon>Delftia</taxon>
    </lineage>
</organism>
<evidence type="ECO:0000313" key="2">
    <source>
        <dbReference type="Proteomes" id="UP001597287"/>
    </source>
</evidence>
<accession>A0ABW5EKU4</accession>
<name>A0ABW5EKU4_9BURK</name>
<dbReference type="InterPro" id="IPR029058">
    <property type="entry name" value="AB_hydrolase_fold"/>
</dbReference>
<evidence type="ECO:0008006" key="3">
    <source>
        <dbReference type="Google" id="ProtNLM"/>
    </source>
</evidence>
<dbReference type="RefSeq" id="WP_386849589.1">
    <property type="nucleotide sequence ID" value="NZ_JBHUIG010000003.1"/>
</dbReference>
<proteinExistence type="predicted"/>
<protein>
    <recommendedName>
        <fullName evidence="3">Thioesterase</fullName>
    </recommendedName>
</protein>
<comment type="caution">
    <text evidence="1">The sequence shown here is derived from an EMBL/GenBank/DDBJ whole genome shotgun (WGS) entry which is preliminary data.</text>
</comment>
<dbReference type="Proteomes" id="UP001597287">
    <property type="component" value="Unassembled WGS sequence"/>
</dbReference>
<keyword evidence="2" id="KW-1185">Reference proteome</keyword>
<dbReference type="SUPFAM" id="SSF53474">
    <property type="entry name" value="alpha/beta-Hydrolases"/>
    <property type="match status" value="1"/>
</dbReference>
<sequence>AQLAAWLAGLPAADGPALQRAVDQLAAATGRDADGLEARFALFRHHVEAVARHVPRALGEVPVTLLRARQSAAADLDAAASWHGLCDRLVTADIAGDHFSCMQAGQVGQWVDHLVAEAAAEELAQ</sequence>